<dbReference type="Gene3D" id="3.30.70.270">
    <property type="match status" value="1"/>
</dbReference>
<evidence type="ECO:0008006" key="6">
    <source>
        <dbReference type="Google" id="ProtNLM"/>
    </source>
</evidence>
<dbReference type="Pfam" id="PF00990">
    <property type="entry name" value="GGDEF"/>
    <property type="match status" value="1"/>
</dbReference>
<evidence type="ECO:0000256" key="1">
    <source>
        <dbReference type="SAM" id="Phobius"/>
    </source>
</evidence>
<sequence>MTLNRQFWYVIIAVLTLSFIASFLVTTYSAVRVFEQQLAVKNTDNANVLAQTLSAMDKDPTLLELTLAAQFDTGFYQRLQLTDTDGNLIVDKTFNGQRTTSAPAWFQQWVSVDAPAATALVQDGWQQYGTLTVESQKSYVLDALWQRTLNLLVIFLAVAILAAIIGRALLRGITRPLSALVQQADAIGAGQYEENPRLPRTTDLKRLVIAMNKMTVQIRQSFQREVTKLAELQQQLDTDALTGVYNRDYVVRQLTSQLHDLAHEQNSYVVLVDVGDLRSVNDVLGRRTTDQWLCAIATHLLAVAEKLNSSAEATVTVGRLNASEFVLVVSDIVDPDTVKQKIAKQLSANTLPNTLSEPLAELTNAQTAGIEPHWCVIAERMLVDDRVSDLLMRIDSQLTRCLDRGRADGSANQSLEHVLFNDSVQKKLFDDHQGWRDAFENALTQQLVSMDYYPVVSRDGEILHYEGMMRVVLKGQRRSAKDFISWARRLGFIEPLELAAIDHTIAHIAKRTNQLTRQPLAVNLSSVFLVSADARAALIARLRAAGHSYCQQLTFEWSEKTVLAHPAAFGELCVTLTQLGCSVGIDHMQYSLNSLPDFTRLGLRYLKLDRALLVNLEDSSERSKIVAKIRDIAKALGIAVIAEGIEEPEQAVKVDELQLDGYTGPAVSSK</sequence>
<dbReference type="Gene3D" id="3.30.110.200">
    <property type="match status" value="1"/>
</dbReference>
<accession>A0A432ZG44</accession>
<dbReference type="Proteomes" id="UP000287908">
    <property type="component" value="Unassembled WGS sequence"/>
</dbReference>
<feature type="transmembrane region" description="Helical" evidence="1">
    <location>
        <begin position="6"/>
        <end position="31"/>
    </location>
</feature>
<keyword evidence="5" id="KW-1185">Reference proteome</keyword>
<dbReference type="Pfam" id="PF16448">
    <property type="entry name" value="LapD_MoxY_N"/>
    <property type="match status" value="1"/>
</dbReference>
<dbReference type="SUPFAM" id="SSF141868">
    <property type="entry name" value="EAL domain-like"/>
    <property type="match status" value="1"/>
</dbReference>
<dbReference type="GO" id="GO:0016020">
    <property type="term" value="C:membrane"/>
    <property type="evidence" value="ECO:0007669"/>
    <property type="project" value="InterPro"/>
</dbReference>
<feature type="transmembrane region" description="Helical" evidence="1">
    <location>
        <begin position="149"/>
        <end position="170"/>
    </location>
</feature>
<evidence type="ECO:0000313" key="4">
    <source>
        <dbReference type="EMBL" id="RUO76936.1"/>
    </source>
</evidence>
<dbReference type="Pfam" id="PF00563">
    <property type="entry name" value="EAL"/>
    <property type="match status" value="1"/>
</dbReference>
<dbReference type="InterPro" id="IPR050706">
    <property type="entry name" value="Cyclic-di-GMP_PDE-like"/>
</dbReference>
<dbReference type="PANTHER" id="PTHR33121:SF79">
    <property type="entry name" value="CYCLIC DI-GMP PHOSPHODIESTERASE PDED-RELATED"/>
    <property type="match status" value="1"/>
</dbReference>
<dbReference type="SMART" id="SM00052">
    <property type="entry name" value="EAL"/>
    <property type="match status" value="1"/>
</dbReference>
<name>A0A432ZG44_9GAMM</name>
<dbReference type="InterPro" id="IPR000160">
    <property type="entry name" value="GGDEF_dom"/>
</dbReference>
<keyword evidence="1" id="KW-1133">Transmembrane helix</keyword>
<dbReference type="SUPFAM" id="SSF158472">
    <property type="entry name" value="HAMP domain-like"/>
    <property type="match status" value="1"/>
</dbReference>
<keyword evidence="1" id="KW-0812">Transmembrane</keyword>
<dbReference type="GO" id="GO:0071111">
    <property type="term" value="F:cyclic-guanylate-specific phosphodiesterase activity"/>
    <property type="evidence" value="ECO:0007669"/>
    <property type="project" value="InterPro"/>
</dbReference>
<protein>
    <recommendedName>
        <fullName evidence="6">GGDEF domain-containing protein</fullName>
    </recommendedName>
</protein>
<comment type="caution">
    <text evidence="4">The sequence shown here is derived from an EMBL/GenBank/DDBJ whole genome shotgun (WGS) entry which is preliminary data.</text>
</comment>
<evidence type="ECO:0000259" key="3">
    <source>
        <dbReference type="PROSITE" id="PS50885"/>
    </source>
</evidence>
<feature type="domain" description="EAL" evidence="2">
    <location>
        <begin position="432"/>
        <end position="670"/>
    </location>
</feature>
<dbReference type="InterPro" id="IPR042461">
    <property type="entry name" value="LapD_MoxY_peri_C"/>
</dbReference>
<dbReference type="PROSITE" id="PS50885">
    <property type="entry name" value="HAMP"/>
    <property type="match status" value="1"/>
</dbReference>
<dbReference type="CDD" id="cd06225">
    <property type="entry name" value="HAMP"/>
    <property type="match status" value="1"/>
</dbReference>
<dbReference type="SUPFAM" id="SSF55073">
    <property type="entry name" value="Nucleotide cyclase"/>
    <property type="match status" value="1"/>
</dbReference>
<dbReference type="InterPro" id="IPR043128">
    <property type="entry name" value="Rev_trsase/Diguanyl_cyclase"/>
</dbReference>
<dbReference type="InterPro" id="IPR035919">
    <property type="entry name" value="EAL_sf"/>
</dbReference>
<dbReference type="GO" id="GO:0007165">
    <property type="term" value="P:signal transduction"/>
    <property type="evidence" value="ECO:0007669"/>
    <property type="project" value="InterPro"/>
</dbReference>
<dbReference type="OrthoDB" id="5894408at2"/>
<evidence type="ECO:0000313" key="5">
    <source>
        <dbReference type="Proteomes" id="UP000287908"/>
    </source>
</evidence>
<dbReference type="NCBIfam" id="TIGR00254">
    <property type="entry name" value="GGDEF"/>
    <property type="match status" value="1"/>
</dbReference>
<dbReference type="RefSeq" id="WP_126783206.1">
    <property type="nucleotide sequence ID" value="NZ_PIQF01000001.1"/>
</dbReference>
<dbReference type="InterPro" id="IPR003660">
    <property type="entry name" value="HAMP_dom"/>
</dbReference>
<dbReference type="SMART" id="SM00304">
    <property type="entry name" value="HAMP"/>
    <property type="match status" value="1"/>
</dbReference>
<dbReference type="CDD" id="cd01948">
    <property type="entry name" value="EAL"/>
    <property type="match status" value="1"/>
</dbReference>
<dbReference type="PROSITE" id="PS50883">
    <property type="entry name" value="EAL"/>
    <property type="match status" value="1"/>
</dbReference>
<dbReference type="InterPro" id="IPR001633">
    <property type="entry name" value="EAL_dom"/>
</dbReference>
<dbReference type="InterPro" id="IPR032244">
    <property type="entry name" value="LapD_MoxY_N"/>
</dbReference>
<proteinExistence type="predicted"/>
<organism evidence="4 5">
    <name type="scientific">Idiomarina seosinensis</name>
    <dbReference type="NCBI Taxonomy" id="281739"/>
    <lineage>
        <taxon>Bacteria</taxon>
        <taxon>Pseudomonadati</taxon>
        <taxon>Pseudomonadota</taxon>
        <taxon>Gammaproteobacteria</taxon>
        <taxon>Alteromonadales</taxon>
        <taxon>Idiomarinaceae</taxon>
        <taxon>Idiomarina</taxon>
    </lineage>
</organism>
<evidence type="ECO:0000259" key="2">
    <source>
        <dbReference type="PROSITE" id="PS50883"/>
    </source>
</evidence>
<gene>
    <name evidence="4" type="ORF">CWI81_00035</name>
</gene>
<dbReference type="EMBL" id="PIQF01000001">
    <property type="protein sequence ID" value="RUO76936.1"/>
    <property type="molecule type" value="Genomic_DNA"/>
</dbReference>
<dbReference type="SMART" id="SM00267">
    <property type="entry name" value="GGDEF"/>
    <property type="match status" value="1"/>
</dbReference>
<reference evidence="4 5" key="1">
    <citation type="journal article" date="2011" name="Front. Microbiol.">
        <title>Genomic signatures of strain selection and enhancement in Bacillus atrophaeus var. globigii, a historical biowarfare simulant.</title>
        <authorList>
            <person name="Gibbons H.S."/>
            <person name="Broomall S.M."/>
            <person name="McNew L.A."/>
            <person name="Daligault H."/>
            <person name="Chapman C."/>
            <person name="Bruce D."/>
            <person name="Karavis M."/>
            <person name="Krepps M."/>
            <person name="McGregor P.A."/>
            <person name="Hong C."/>
            <person name="Park K.H."/>
            <person name="Akmal A."/>
            <person name="Feldman A."/>
            <person name="Lin J.S."/>
            <person name="Chang W.E."/>
            <person name="Higgs B.W."/>
            <person name="Demirev P."/>
            <person name="Lindquist J."/>
            <person name="Liem A."/>
            <person name="Fochler E."/>
            <person name="Read T.D."/>
            <person name="Tapia R."/>
            <person name="Johnson S."/>
            <person name="Bishop-Lilly K.A."/>
            <person name="Detter C."/>
            <person name="Han C."/>
            <person name="Sozhamannan S."/>
            <person name="Rosenzweig C.N."/>
            <person name="Skowronski E.W."/>
        </authorList>
    </citation>
    <scope>NUCLEOTIDE SEQUENCE [LARGE SCALE GENOMIC DNA]</scope>
    <source>
        <strain evidence="4 5">CL-SP19</strain>
    </source>
</reference>
<dbReference type="AlphaFoldDB" id="A0A432ZG44"/>
<keyword evidence="1" id="KW-0472">Membrane</keyword>
<dbReference type="Gene3D" id="3.20.20.450">
    <property type="entry name" value="EAL domain"/>
    <property type="match status" value="1"/>
</dbReference>
<dbReference type="Pfam" id="PF00672">
    <property type="entry name" value="HAMP"/>
    <property type="match status" value="1"/>
</dbReference>
<dbReference type="PANTHER" id="PTHR33121">
    <property type="entry name" value="CYCLIC DI-GMP PHOSPHODIESTERASE PDEF"/>
    <property type="match status" value="1"/>
</dbReference>
<dbReference type="InterPro" id="IPR029787">
    <property type="entry name" value="Nucleotide_cyclase"/>
</dbReference>
<dbReference type="Gene3D" id="6.20.270.20">
    <property type="entry name" value="LapD/MoxY periplasmic domain"/>
    <property type="match status" value="1"/>
</dbReference>
<feature type="domain" description="HAMP" evidence="3">
    <location>
        <begin position="171"/>
        <end position="223"/>
    </location>
</feature>